<reference evidence="7" key="1">
    <citation type="journal article" date="2019" name="Int. J. Syst. Evol. Microbiol.">
        <title>The Global Catalogue of Microorganisms (GCM) 10K type strain sequencing project: providing services to taxonomists for standard genome sequencing and annotation.</title>
        <authorList>
            <consortium name="The Broad Institute Genomics Platform"/>
            <consortium name="The Broad Institute Genome Sequencing Center for Infectious Disease"/>
            <person name="Wu L."/>
            <person name="Ma J."/>
        </authorList>
    </citation>
    <scope>NUCLEOTIDE SEQUENCE [LARGE SCALE GENOMIC DNA]</scope>
    <source>
        <strain evidence="7">CGMCC 1.12295</strain>
    </source>
</reference>
<keyword evidence="3" id="KW-0378">Hydrolase</keyword>
<proteinExistence type="predicted"/>
<comment type="caution">
    <text evidence="6">The sequence shown here is derived from an EMBL/GenBank/DDBJ whole genome shotgun (WGS) entry which is preliminary data.</text>
</comment>
<gene>
    <name evidence="6" type="ORF">ACFSCZ_01375</name>
</gene>
<evidence type="ECO:0000256" key="2">
    <source>
        <dbReference type="ARBA" id="ARBA00022723"/>
    </source>
</evidence>
<protein>
    <submittedName>
        <fullName evidence="6">MBL fold metallo-hydrolase</fullName>
    </submittedName>
</protein>
<dbReference type="InterPro" id="IPR001279">
    <property type="entry name" value="Metallo-B-lactamas"/>
</dbReference>
<dbReference type="Gene3D" id="3.60.15.10">
    <property type="entry name" value="Ribonuclease Z/Hydroxyacylglutathione hydrolase-like"/>
    <property type="match status" value="1"/>
</dbReference>
<evidence type="ECO:0000313" key="7">
    <source>
        <dbReference type="Proteomes" id="UP001597301"/>
    </source>
</evidence>
<dbReference type="InterPro" id="IPR036866">
    <property type="entry name" value="RibonucZ/Hydroxyglut_hydro"/>
</dbReference>
<dbReference type="CDD" id="cd06262">
    <property type="entry name" value="metallo-hydrolase-like_MBL-fold"/>
    <property type="match status" value="1"/>
</dbReference>
<evidence type="ECO:0000256" key="1">
    <source>
        <dbReference type="ARBA" id="ARBA00001947"/>
    </source>
</evidence>
<keyword evidence="7" id="KW-1185">Reference proteome</keyword>
<dbReference type="PANTHER" id="PTHR46233:SF3">
    <property type="entry name" value="HYDROXYACYLGLUTATHIONE HYDROLASE GLOC"/>
    <property type="match status" value="1"/>
</dbReference>
<evidence type="ECO:0000313" key="6">
    <source>
        <dbReference type="EMBL" id="MFD1705400.1"/>
    </source>
</evidence>
<keyword evidence="4" id="KW-0862">Zinc</keyword>
<dbReference type="PANTHER" id="PTHR46233">
    <property type="entry name" value="HYDROXYACYLGLUTATHIONE HYDROLASE GLOC"/>
    <property type="match status" value="1"/>
</dbReference>
<dbReference type="InterPro" id="IPR051453">
    <property type="entry name" value="MBL_Glyoxalase_II"/>
</dbReference>
<organism evidence="6 7">
    <name type="scientific">Siminovitchia sediminis</name>
    <dbReference type="NCBI Taxonomy" id="1274353"/>
    <lineage>
        <taxon>Bacteria</taxon>
        <taxon>Bacillati</taxon>
        <taxon>Bacillota</taxon>
        <taxon>Bacilli</taxon>
        <taxon>Bacillales</taxon>
        <taxon>Bacillaceae</taxon>
        <taxon>Siminovitchia</taxon>
    </lineage>
</organism>
<dbReference type="SMART" id="SM00849">
    <property type="entry name" value="Lactamase_B"/>
    <property type="match status" value="1"/>
</dbReference>
<name>A0ABW4KGV3_9BACI</name>
<dbReference type="RefSeq" id="WP_380771787.1">
    <property type="nucleotide sequence ID" value="NZ_JBHUEO010000004.1"/>
</dbReference>
<evidence type="ECO:0000256" key="4">
    <source>
        <dbReference type="ARBA" id="ARBA00022833"/>
    </source>
</evidence>
<comment type="cofactor">
    <cofactor evidence="1">
        <name>Zn(2+)</name>
        <dbReference type="ChEBI" id="CHEBI:29105"/>
    </cofactor>
</comment>
<dbReference type="SUPFAM" id="SSF56281">
    <property type="entry name" value="Metallo-hydrolase/oxidoreductase"/>
    <property type="match status" value="1"/>
</dbReference>
<dbReference type="Pfam" id="PF00753">
    <property type="entry name" value="Lactamase_B"/>
    <property type="match status" value="1"/>
</dbReference>
<sequence>MEWKQIPLGPLQTNCYLFFNEEKQCLVFDPGGENVRLIDYIEGEGFQPLAVLLTHAHFDHIGAVEDVRKRWDIPVYIHQEEREWLMDPALNGSARHPMAPVSGSPADHHIQEEGKLTIGPFEMEIFETPGHSPGSVSYYFKSMDTVLSGDALFNGGIGRTDLLGGDHDTLIQSIHHKLFVLPEHTVVLPGHGFSTTIGNEIESNPYV</sequence>
<keyword evidence="2" id="KW-0479">Metal-binding</keyword>
<feature type="domain" description="Metallo-beta-lactamase" evidence="5">
    <location>
        <begin position="12"/>
        <end position="191"/>
    </location>
</feature>
<evidence type="ECO:0000256" key="3">
    <source>
        <dbReference type="ARBA" id="ARBA00022801"/>
    </source>
</evidence>
<evidence type="ECO:0000259" key="5">
    <source>
        <dbReference type="SMART" id="SM00849"/>
    </source>
</evidence>
<dbReference type="EMBL" id="JBHUEO010000004">
    <property type="protein sequence ID" value="MFD1705400.1"/>
    <property type="molecule type" value="Genomic_DNA"/>
</dbReference>
<accession>A0ABW4KGV3</accession>
<dbReference type="Proteomes" id="UP001597301">
    <property type="component" value="Unassembled WGS sequence"/>
</dbReference>